<dbReference type="Proteomes" id="UP000284557">
    <property type="component" value="Unassembled WGS sequence"/>
</dbReference>
<comment type="caution">
    <text evidence="1">The sequence shown here is derived from an EMBL/GenBank/DDBJ whole genome shotgun (WGS) entry which is preliminary data.</text>
</comment>
<sequence>MTELKRTSVAAFIRQVTSSTIYRPDGTTARTQSPAVWTLAHRGYGGGGRLDVWAYPSKVAALKAGAVLAMECGLDSDAEAKVLMEAGKFEAVMKRYEKTSPDTHLLRVQPAFLNWPNES</sequence>
<protein>
    <submittedName>
        <fullName evidence="1">Uncharacterized protein</fullName>
    </submittedName>
</protein>
<organism evidence="1 2">
    <name type="scientific">Mycobacteroides abscessus</name>
    <dbReference type="NCBI Taxonomy" id="36809"/>
    <lineage>
        <taxon>Bacteria</taxon>
        <taxon>Bacillati</taxon>
        <taxon>Actinomycetota</taxon>
        <taxon>Actinomycetes</taxon>
        <taxon>Mycobacteriales</taxon>
        <taxon>Mycobacteriaceae</taxon>
        <taxon>Mycobacteroides</taxon>
    </lineage>
</organism>
<accession>A0ABD7HMC1</accession>
<evidence type="ECO:0000313" key="2">
    <source>
        <dbReference type="Proteomes" id="UP000284557"/>
    </source>
</evidence>
<gene>
    <name evidence="1" type="ORF">D2E76_16430</name>
</gene>
<dbReference type="EMBL" id="QXBN01000012">
    <property type="protein sequence ID" value="RIT36838.1"/>
    <property type="molecule type" value="Genomic_DNA"/>
</dbReference>
<name>A0ABD7HMC1_9MYCO</name>
<evidence type="ECO:0000313" key="1">
    <source>
        <dbReference type="EMBL" id="RIT36838.1"/>
    </source>
</evidence>
<reference evidence="1 2" key="1">
    <citation type="submission" date="2018-08" db="EMBL/GenBank/DDBJ databases">
        <title>Linezolid Resistance in Mycobacterium abscessus: MIC Distribution and Comprehensive Investigation of Resistance Mechanisms.</title>
        <authorList>
            <person name="Ye M."/>
            <person name="Xu L."/>
            <person name="Zou Y."/>
            <person name="Li B."/>
            <person name="Guo Q."/>
            <person name="Zhang Y."/>
            <person name="Zhan M."/>
            <person name="Xu B."/>
            <person name="Yu F."/>
            <person name="Zhang Z."/>
            <person name="Chu H."/>
        </authorList>
    </citation>
    <scope>NUCLEOTIDE SEQUENCE [LARGE SCALE GENOMIC DNA]</scope>
    <source>
        <strain evidence="1 2">G143</strain>
    </source>
</reference>
<dbReference type="AlphaFoldDB" id="A0ABD7HMC1"/>
<dbReference type="RefSeq" id="WP_119596484.1">
    <property type="nucleotide sequence ID" value="NZ_QXBN01000012.1"/>
</dbReference>
<proteinExistence type="predicted"/>